<dbReference type="PRINTS" id="PR00050">
    <property type="entry name" value="COLDSHOCK"/>
</dbReference>
<comment type="caution">
    <text evidence="5">The sequence shown here is derived from an EMBL/GenBank/DDBJ whole genome shotgun (WGS) entry which is preliminary data.</text>
</comment>
<evidence type="ECO:0000259" key="4">
    <source>
        <dbReference type="PROSITE" id="PS51857"/>
    </source>
</evidence>
<dbReference type="PANTHER" id="PTHR46109:SF1">
    <property type="entry name" value="PROTEIN LIN-28 HOMOLOG"/>
    <property type="match status" value="1"/>
</dbReference>
<dbReference type="Proteomes" id="UP000474777">
    <property type="component" value="Unassembled WGS sequence"/>
</dbReference>
<dbReference type="Gene3D" id="2.40.50.140">
    <property type="entry name" value="Nucleic acid-binding proteins"/>
    <property type="match status" value="1"/>
</dbReference>
<dbReference type="GO" id="GO:0005829">
    <property type="term" value="C:cytosol"/>
    <property type="evidence" value="ECO:0007669"/>
    <property type="project" value="UniProtKB-ARBA"/>
</dbReference>
<proteinExistence type="predicted"/>
<organism evidence="5 6">
    <name type="scientific">Pontibacter burrus</name>
    <dbReference type="NCBI Taxonomy" id="2704466"/>
    <lineage>
        <taxon>Bacteria</taxon>
        <taxon>Pseudomonadati</taxon>
        <taxon>Bacteroidota</taxon>
        <taxon>Cytophagia</taxon>
        <taxon>Cytophagales</taxon>
        <taxon>Hymenobacteraceae</taxon>
        <taxon>Pontibacter</taxon>
    </lineage>
</organism>
<evidence type="ECO:0000256" key="2">
    <source>
        <dbReference type="ARBA" id="ARBA00022490"/>
    </source>
</evidence>
<keyword evidence="6" id="KW-1185">Reference proteome</keyword>
<dbReference type="InterPro" id="IPR011129">
    <property type="entry name" value="CSD"/>
</dbReference>
<gene>
    <name evidence="5" type="ORF">GXP69_04025</name>
</gene>
<evidence type="ECO:0000313" key="6">
    <source>
        <dbReference type="Proteomes" id="UP000474777"/>
    </source>
</evidence>
<dbReference type="SUPFAM" id="SSF50249">
    <property type="entry name" value="Nucleic acid-binding proteins"/>
    <property type="match status" value="1"/>
</dbReference>
<sequence length="63" mass="7092">MQTGKVKFFNVSKGFGFIIADDTNQEIFVHQTGLTSEIRENDRVSYDVKDGKKGLNAINVEKI</sequence>
<feature type="domain" description="CSD" evidence="4">
    <location>
        <begin position="1"/>
        <end position="62"/>
    </location>
</feature>
<dbReference type="CDD" id="cd04458">
    <property type="entry name" value="CSP_CDS"/>
    <property type="match status" value="1"/>
</dbReference>
<dbReference type="InterPro" id="IPR012340">
    <property type="entry name" value="NA-bd_OB-fold"/>
</dbReference>
<dbReference type="PANTHER" id="PTHR46109">
    <property type="entry name" value="PROTEIN LIN-28"/>
    <property type="match status" value="1"/>
</dbReference>
<reference evidence="5 6" key="1">
    <citation type="submission" date="2020-02" db="EMBL/GenBank/DDBJ databases">
        <authorList>
            <person name="Kim M.K."/>
        </authorList>
    </citation>
    <scope>NUCLEOTIDE SEQUENCE [LARGE SCALE GENOMIC DNA]</scope>
    <source>
        <strain evidence="5 6">BT327</strain>
    </source>
</reference>
<evidence type="ECO:0000313" key="5">
    <source>
        <dbReference type="EMBL" id="NEM96852.1"/>
    </source>
</evidence>
<dbReference type="GO" id="GO:0003729">
    <property type="term" value="F:mRNA binding"/>
    <property type="evidence" value="ECO:0007669"/>
    <property type="project" value="TreeGrafter"/>
</dbReference>
<dbReference type="AlphaFoldDB" id="A0A6B3LIN8"/>
<protein>
    <submittedName>
        <fullName evidence="5">Cold shock domain-containing protein</fullName>
    </submittedName>
</protein>
<dbReference type="GO" id="GO:0031054">
    <property type="term" value="P:pre-miRNA processing"/>
    <property type="evidence" value="ECO:0007669"/>
    <property type="project" value="TreeGrafter"/>
</dbReference>
<comment type="subcellular location">
    <subcellularLocation>
        <location evidence="1 3">Cytoplasm</location>
    </subcellularLocation>
</comment>
<dbReference type="PROSITE" id="PS51857">
    <property type="entry name" value="CSD_2"/>
    <property type="match status" value="1"/>
</dbReference>
<dbReference type="EMBL" id="JAAGWD010000001">
    <property type="protein sequence ID" value="NEM96852.1"/>
    <property type="molecule type" value="Genomic_DNA"/>
</dbReference>
<accession>A0A6B3LIN8</accession>
<name>A0A6B3LIN8_9BACT</name>
<dbReference type="InterPro" id="IPR051373">
    <property type="entry name" value="Lin-28_RNA-binding"/>
</dbReference>
<dbReference type="InterPro" id="IPR019844">
    <property type="entry name" value="CSD_CS"/>
</dbReference>
<dbReference type="InterPro" id="IPR012156">
    <property type="entry name" value="Cold_shock_CspA"/>
</dbReference>
<dbReference type="PROSITE" id="PS00352">
    <property type="entry name" value="CSD_1"/>
    <property type="match status" value="1"/>
</dbReference>
<dbReference type="Pfam" id="PF00313">
    <property type="entry name" value="CSD"/>
    <property type="match status" value="1"/>
</dbReference>
<evidence type="ECO:0000256" key="3">
    <source>
        <dbReference type="RuleBase" id="RU000408"/>
    </source>
</evidence>
<keyword evidence="2" id="KW-0963">Cytoplasm</keyword>
<dbReference type="PIRSF" id="PIRSF002599">
    <property type="entry name" value="Cold_shock_A"/>
    <property type="match status" value="1"/>
</dbReference>
<dbReference type="SMART" id="SM00357">
    <property type="entry name" value="CSP"/>
    <property type="match status" value="1"/>
</dbReference>
<evidence type="ECO:0000256" key="1">
    <source>
        <dbReference type="ARBA" id="ARBA00004496"/>
    </source>
</evidence>
<dbReference type="RefSeq" id="WP_163912607.1">
    <property type="nucleotide sequence ID" value="NZ_JAAGWD010000001.1"/>
</dbReference>
<dbReference type="InterPro" id="IPR002059">
    <property type="entry name" value="CSP_DNA-bd"/>
</dbReference>